<dbReference type="RefSeq" id="WP_184653416.1">
    <property type="nucleotide sequence ID" value="NZ_JACHFR010000004.1"/>
</dbReference>
<organism evidence="1 2">
    <name type="scientific">Treponema rectale</name>
    <dbReference type="NCBI Taxonomy" id="744512"/>
    <lineage>
        <taxon>Bacteria</taxon>
        <taxon>Pseudomonadati</taxon>
        <taxon>Spirochaetota</taxon>
        <taxon>Spirochaetia</taxon>
        <taxon>Spirochaetales</taxon>
        <taxon>Treponemataceae</taxon>
        <taxon>Treponema</taxon>
    </lineage>
</organism>
<gene>
    <name evidence="1" type="ORF">HNP77_002270</name>
</gene>
<evidence type="ECO:0000313" key="1">
    <source>
        <dbReference type="EMBL" id="MBB5219881.1"/>
    </source>
</evidence>
<sequence length="239" mass="27882">MKVLTEERIRNSIQKFYSSIQNDENARYKSWEHCYKIFEDKQGKNDSDTIDLLSLNLAFYLASWGMYRGSSFLLQKDYKVHKDAVIEMQKPKYNILRAATPEILITDEALLKICELQYQLGNVYTKVKKTVVKSKTAITDTLITKILMGVFGCIPAYDRYVKYSLKEYGIGTPFFTNPVVSLKELYNFYIENKNVLDEEREKINTHGIIYPHMKVIDILLWQIGFDNDIKGKLKKADEV</sequence>
<protein>
    <submittedName>
        <fullName evidence="1">Uncharacterized protein</fullName>
    </submittedName>
</protein>
<dbReference type="EMBL" id="JACHFR010000004">
    <property type="protein sequence ID" value="MBB5219881.1"/>
    <property type="molecule type" value="Genomic_DNA"/>
</dbReference>
<dbReference type="AlphaFoldDB" id="A0A840SKK1"/>
<reference evidence="1 2" key="1">
    <citation type="submission" date="2020-08" db="EMBL/GenBank/DDBJ databases">
        <title>Genomic Encyclopedia of Type Strains, Phase IV (KMG-IV): sequencing the most valuable type-strain genomes for metagenomic binning, comparative biology and taxonomic classification.</title>
        <authorList>
            <person name="Goeker M."/>
        </authorList>
    </citation>
    <scope>NUCLEOTIDE SEQUENCE [LARGE SCALE GENOMIC DNA]</scope>
    <source>
        <strain evidence="1 2">DSM 103679</strain>
    </source>
</reference>
<proteinExistence type="predicted"/>
<name>A0A840SKK1_9SPIR</name>
<comment type="caution">
    <text evidence="1">The sequence shown here is derived from an EMBL/GenBank/DDBJ whole genome shotgun (WGS) entry which is preliminary data.</text>
</comment>
<evidence type="ECO:0000313" key="2">
    <source>
        <dbReference type="Proteomes" id="UP000578697"/>
    </source>
</evidence>
<accession>A0A840SKK1</accession>
<keyword evidence="2" id="KW-1185">Reference proteome</keyword>
<dbReference type="Proteomes" id="UP000578697">
    <property type="component" value="Unassembled WGS sequence"/>
</dbReference>